<dbReference type="AlphaFoldDB" id="A0A6N2RH31"/>
<evidence type="ECO:0000313" key="1">
    <source>
        <dbReference type="EMBL" id="VYS79738.1"/>
    </source>
</evidence>
<sequence length="357" mass="40616">MKYFLGSSAIQKLWEYGMIFLLCVLCINVPLHAEDEEECWNDSLLKIITKTEQPSAEFVLNIHRDEEKAYERKEVGIGERFKLILSGKLVEGQNAQNVKNIKWHLLSGQEYLKEWPKNTDGRSTLNVEAKKEFLKDSLDEKGKKKDGKVVIQAELNGKKTKKLEIEVLFPEKMWSKHAQGGVPASFQDELTMGASMLLELRLEPLKVSFVEIDVIERDLGSFKDQGSISESIDPRHTPATGCDAKIDVLPGNKFWDRATSSVDVRFVIEINGVPPLHKLPQKWHWACQWRVHYGGGGLDSKNKDGAVIVEENQCFVFEKLALANGHSYLNSSIKKFGCFVTRNTLNLRYFFGPENKK</sequence>
<reference evidence="1" key="1">
    <citation type="submission" date="2019-11" db="EMBL/GenBank/DDBJ databases">
        <authorList>
            <person name="Feng L."/>
        </authorList>
    </citation>
    <scope>NUCLEOTIDE SEQUENCE</scope>
    <source>
        <strain evidence="1">AMuciniphilaLFYP55</strain>
    </source>
</reference>
<proteinExistence type="predicted"/>
<dbReference type="EMBL" id="CACRSS010000002">
    <property type="protein sequence ID" value="VYS79738.1"/>
    <property type="molecule type" value="Genomic_DNA"/>
</dbReference>
<protein>
    <submittedName>
        <fullName evidence="1">Uncharacterized protein</fullName>
    </submittedName>
</protein>
<name>A0A6N2RH31_9BACT</name>
<gene>
    <name evidence="1" type="ORF">AMLFYP55_01610</name>
</gene>
<dbReference type="RefSeq" id="WP_102721052.1">
    <property type="nucleotide sequence ID" value="NZ_CACRSS010000002.1"/>
</dbReference>
<accession>A0A6N2RH31</accession>
<organism evidence="1">
    <name type="scientific">Akkermansia muciniphila</name>
    <dbReference type="NCBI Taxonomy" id="239935"/>
    <lineage>
        <taxon>Bacteria</taxon>
        <taxon>Pseudomonadati</taxon>
        <taxon>Verrucomicrobiota</taxon>
        <taxon>Verrucomicrobiia</taxon>
        <taxon>Verrucomicrobiales</taxon>
        <taxon>Akkermansiaceae</taxon>
        <taxon>Akkermansia</taxon>
    </lineage>
</organism>